<protein>
    <recommendedName>
        <fullName evidence="3">DUF465 domain-containing protein</fullName>
    </recommendedName>
</protein>
<name>A0A6V8LPS8_9BACT</name>
<evidence type="ECO:0000313" key="2">
    <source>
        <dbReference type="Proteomes" id="UP000494245"/>
    </source>
</evidence>
<evidence type="ECO:0000313" key="1">
    <source>
        <dbReference type="EMBL" id="GFK94563.1"/>
    </source>
</evidence>
<keyword evidence="2" id="KW-1185">Reference proteome</keyword>
<gene>
    <name evidence="1" type="ORF">NNJEOMEG_02410</name>
</gene>
<reference evidence="1 2" key="1">
    <citation type="submission" date="2020-04" db="EMBL/GenBank/DDBJ databases">
        <authorList>
            <consortium name="Desulfovibrio sp. FSS-1 genome sequencing consortium"/>
            <person name="Shimoshige H."/>
            <person name="Kobayashi H."/>
            <person name="Maekawa T."/>
        </authorList>
    </citation>
    <scope>NUCLEOTIDE SEQUENCE [LARGE SCALE GENOMIC DNA]</scope>
    <source>
        <strain evidence="1 2">SIID29052-01</strain>
    </source>
</reference>
<dbReference type="InterPro" id="IPR038444">
    <property type="entry name" value="DUF465_sf"/>
</dbReference>
<dbReference type="Gene3D" id="6.10.280.50">
    <property type="match status" value="1"/>
</dbReference>
<dbReference type="AlphaFoldDB" id="A0A6V8LPS8"/>
<dbReference type="Pfam" id="PF04325">
    <property type="entry name" value="DUF465"/>
    <property type="match status" value="1"/>
</dbReference>
<proteinExistence type="predicted"/>
<dbReference type="InterPro" id="IPR007420">
    <property type="entry name" value="DUF465"/>
</dbReference>
<sequence length="77" mass="8973">MDSRDLELIAKVSETDAELRALYDEHLAYEKLIEKLESKSYLNATELMEVKELKKKKLAGKTRMEAILIKYRKAEAQ</sequence>
<reference evidence="1 2" key="2">
    <citation type="submission" date="2020-05" db="EMBL/GenBank/DDBJ databases">
        <title>Draft genome sequence of Desulfovibrio sp. strainFSS-1.</title>
        <authorList>
            <person name="Shimoshige H."/>
            <person name="Kobayashi H."/>
            <person name="Maekawa T."/>
        </authorList>
    </citation>
    <scope>NUCLEOTIDE SEQUENCE [LARGE SCALE GENOMIC DNA]</scope>
    <source>
        <strain evidence="1 2">SIID29052-01</strain>
    </source>
</reference>
<organism evidence="1 2">
    <name type="scientific">Fundidesulfovibrio magnetotacticus</name>
    <dbReference type="NCBI Taxonomy" id="2730080"/>
    <lineage>
        <taxon>Bacteria</taxon>
        <taxon>Pseudomonadati</taxon>
        <taxon>Thermodesulfobacteriota</taxon>
        <taxon>Desulfovibrionia</taxon>
        <taxon>Desulfovibrionales</taxon>
        <taxon>Desulfovibrionaceae</taxon>
        <taxon>Fundidesulfovibrio</taxon>
    </lineage>
</organism>
<dbReference type="EMBL" id="BLTE01000010">
    <property type="protein sequence ID" value="GFK94563.1"/>
    <property type="molecule type" value="Genomic_DNA"/>
</dbReference>
<comment type="caution">
    <text evidence="1">The sequence shown here is derived from an EMBL/GenBank/DDBJ whole genome shotgun (WGS) entry which is preliminary data.</text>
</comment>
<dbReference type="RefSeq" id="WP_173084758.1">
    <property type="nucleotide sequence ID" value="NZ_BLTE01000010.1"/>
</dbReference>
<accession>A0A6V8LPS8</accession>
<evidence type="ECO:0008006" key="3">
    <source>
        <dbReference type="Google" id="ProtNLM"/>
    </source>
</evidence>
<dbReference type="Proteomes" id="UP000494245">
    <property type="component" value="Unassembled WGS sequence"/>
</dbReference>